<reference evidence="2 3" key="1">
    <citation type="journal article" date="2009" name="Nature">
        <title>The Sorghum bicolor genome and the diversification of grasses.</title>
        <authorList>
            <person name="Paterson A.H."/>
            <person name="Bowers J.E."/>
            <person name="Bruggmann R."/>
            <person name="Dubchak I."/>
            <person name="Grimwood J."/>
            <person name="Gundlach H."/>
            <person name="Haberer G."/>
            <person name="Hellsten U."/>
            <person name="Mitros T."/>
            <person name="Poliakov A."/>
            <person name="Schmutz J."/>
            <person name="Spannagl M."/>
            <person name="Tang H."/>
            <person name="Wang X."/>
            <person name="Wicker T."/>
            <person name="Bharti A.K."/>
            <person name="Chapman J."/>
            <person name="Feltus F.A."/>
            <person name="Gowik U."/>
            <person name="Grigoriev I.V."/>
            <person name="Lyons E."/>
            <person name="Maher C.A."/>
            <person name="Martis M."/>
            <person name="Narechania A."/>
            <person name="Otillar R.P."/>
            <person name="Penning B.W."/>
            <person name="Salamov A.A."/>
            <person name="Wang Y."/>
            <person name="Zhang L."/>
            <person name="Carpita N.C."/>
            <person name="Freeling M."/>
            <person name="Gingle A.R."/>
            <person name="Hash C.T."/>
            <person name="Keller B."/>
            <person name="Klein P."/>
            <person name="Kresovich S."/>
            <person name="McCann M.C."/>
            <person name="Ming R."/>
            <person name="Peterson D.G."/>
            <person name="Mehboob-ur-Rahman"/>
            <person name="Ware D."/>
            <person name="Westhoff P."/>
            <person name="Mayer K.F."/>
            <person name="Messing J."/>
            <person name="Rokhsar D.S."/>
        </authorList>
    </citation>
    <scope>NUCLEOTIDE SEQUENCE [LARGE SCALE GENOMIC DNA]</scope>
    <source>
        <strain evidence="3">cv. BTx623</strain>
    </source>
</reference>
<dbReference type="Proteomes" id="UP000000768">
    <property type="component" value="Chromosome 10"/>
</dbReference>
<reference evidence="3" key="2">
    <citation type="journal article" date="2018" name="Plant J.">
        <title>The Sorghum bicolor reference genome: improved assembly, gene annotations, a transcriptome atlas, and signatures of genome organization.</title>
        <authorList>
            <person name="McCormick R.F."/>
            <person name="Truong S.K."/>
            <person name="Sreedasyam A."/>
            <person name="Jenkins J."/>
            <person name="Shu S."/>
            <person name="Sims D."/>
            <person name="Kennedy M."/>
            <person name="Amirebrahimi M."/>
            <person name="Weers B.D."/>
            <person name="McKinley B."/>
            <person name="Mattison A."/>
            <person name="Morishige D.T."/>
            <person name="Grimwood J."/>
            <person name="Schmutz J."/>
            <person name="Mullet J.E."/>
        </authorList>
    </citation>
    <scope>NUCLEOTIDE SEQUENCE [LARGE SCALE GENOMIC DNA]</scope>
    <source>
        <strain evidence="3">cv. BTx623</strain>
    </source>
</reference>
<name>A0A194YIZ2_SORBI</name>
<sequence>METNHSPILTITMPPPPHARLTPATVLRQRPSSSPIETHCRRAGHRKLSQRPRAPPERRLACDLHGPSGAAPQHHRTRVCPSTTVRRGTAAPPQRRNTDRAPVHLAAASPPRPSSASADV</sequence>
<gene>
    <name evidence="2" type="ORF">SORBI_3010G137000</name>
</gene>
<keyword evidence="3" id="KW-1185">Reference proteome</keyword>
<protein>
    <submittedName>
        <fullName evidence="2">Uncharacterized protein</fullName>
    </submittedName>
</protein>
<feature type="region of interest" description="Disordered" evidence="1">
    <location>
        <begin position="1"/>
        <end position="120"/>
    </location>
</feature>
<proteinExistence type="predicted"/>
<dbReference type="Gramene" id="KXG19945">
    <property type="protein sequence ID" value="KXG19945"/>
    <property type="gene ID" value="SORBI_3010G137000"/>
</dbReference>
<organism evidence="2 3">
    <name type="scientific">Sorghum bicolor</name>
    <name type="common">Sorghum</name>
    <name type="synonym">Sorghum vulgare</name>
    <dbReference type="NCBI Taxonomy" id="4558"/>
    <lineage>
        <taxon>Eukaryota</taxon>
        <taxon>Viridiplantae</taxon>
        <taxon>Streptophyta</taxon>
        <taxon>Embryophyta</taxon>
        <taxon>Tracheophyta</taxon>
        <taxon>Spermatophyta</taxon>
        <taxon>Magnoliopsida</taxon>
        <taxon>Liliopsida</taxon>
        <taxon>Poales</taxon>
        <taxon>Poaceae</taxon>
        <taxon>PACMAD clade</taxon>
        <taxon>Panicoideae</taxon>
        <taxon>Andropogonodae</taxon>
        <taxon>Andropogoneae</taxon>
        <taxon>Sorghinae</taxon>
        <taxon>Sorghum</taxon>
    </lineage>
</organism>
<dbReference type="AlphaFoldDB" id="A0A194YIZ2"/>
<evidence type="ECO:0000256" key="1">
    <source>
        <dbReference type="SAM" id="MobiDB-lite"/>
    </source>
</evidence>
<accession>A0A194YIZ2</accession>
<evidence type="ECO:0000313" key="3">
    <source>
        <dbReference type="Proteomes" id="UP000000768"/>
    </source>
</evidence>
<dbReference type="EMBL" id="CM000769">
    <property type="protein sequence ID" value="KXG19945.1"/>
    <property type="molecule type" value="Genomic_DNA"/>
</dbReference>
<evidence type="ECO:0000313" key="2">
    <source>
        <dbReference type="EMBL" id="KXG19945.1"/>
    </source>
</evidence>
<feature type="compositionally biased region" description="Basic residues" evidence="1">
    <location>
        <begin position="41"/>
        <end position="50"/>
    </location>
</feature>
<feature type="compositionally biased region" description="Low complexity" evidence="1">
    <location>
        <begin position="106"/>
        <end position="120"/>
    </location>
</feature>
<dbReference type="InParanoid" id="A0A194YIZ2"/>